<evidence type="ECO:0000256" key="1">
    <source>
        <dbReference type="ARBA" id="ARBA00004141"/>
    </source>
</evidence>
<evidence type="ECO:0000313" key="9">
    <source>
        <dbReference type="Proteomes" id="UP000237822"/>
    </source>
</evidence>
<evidence type="ECO:0000259" key="7">
    <source>
        <dbReference type="PROSITE" id="PS51012"/>
    </source>
</evidence>
<dbReference type="PANTHER" id="PTHR43229">
    <property type="entry name" value="NODULATION PROTEIN J"/>
    <property type="match status" value="1"/>
</dbReference>
<feature type="transmembrane region" description="Helical" evidence="6">
    <location>
        <begin position="120"/>
        <end position="145"/>
    </location>
</feature>
<keyword evidence="3 6" id="KW-1133">Transmembrane helix</keyword>
<evidence type="ECO:0000256" key="2">
    <source>
        <dbReference type="ARBA" id="ARBA00022692"/>
    </source>
</evidence>
<dbReference type="GO" id="GO:0140359">
    <property type="term" value="F:ABC-type transporter activity"/>
    <property type="evidence" value="ECO:0007669"/>
    <property type="project" value="InterPro"/>
</dbReference>
<evidence type="ECO:0000256" key="6">
    <source>
        <dbReference type="RuleBase" id="RU361157"/>
    </source>
</evidence>
<keyword evidence="6" id="KW-1003">Cell membrane</keyword>
<keyword evidence="2 6" id="KW-0812">Transmembrane</keyword>
<sequence length="282" mass="30648">MSAATEAIAVERSAPKPQGAGMVRQVLTLVRRNLTHIKRQPEMLTDVTIQPIMFVLLFAFVFGGSIQIPGVDYKAWLLPGIMAQTIAFSSFIVAIGLNTDIGKGMVDRLRSLPIQRSSILISRSLSAIIHSSIGVAVMSVTGLFIGWRINEGIAKGLLAYGLLLLFGFAMIWVGILVGSAMRSIEAVNGLMFTTIFPITFLSNAFARTDVMPAWLRTIAEWNPISSLAQAMRDNWGIAGIPVRADAPWPLHHPELATLIWSLAITLVVAPLALRAFNARTTD</sequence>
<keyword evidence="5" id="KW-0046">Antibiotic resistance</keyword>
<comment type="subcellular location">
    <subcellularLocation>
        <location evidence="6">Cell membrane</location>
        <topology evidence="6">Multi-pass membrane protein</topology>
    </subcellularLocation>
    <subcellularLocation>
        <location evidence="1">Membrane</location>
        <topology evidence="1">Multi-pass membrane protein</topology>
    </subcellularLocation>
</comment>
<dbReference type="AlphaFoldDB" id="A0A2T0UJY8"/>
<evidence type="ECO:0000313" key="8">
    <source>
        <dbReference type="EMBL" id="PRY58147.1"/>
    </source>
</evidence>
<dbReference type="EMBL" id="PVTI01000013">
    <property type="protein sequence ID" value="PRY58147.1"/>
    <property type="molecule type" value="Genomic_DNA"/>
</dbReference>
<dbReference type="GO" id="GO:0043190">
    <property type="term" value="C:ATP-binding cassette (ABC) transporter complex"/>
    <property type="evidence" value="ECO:0007669"/>
    <property type="project" value="InterPro"/>
</dbReference>
<evidence type="ECO:0000256" key="4">
    <source>
        <dbReference type="ARBA" id="ARBA00023136"/>
    </source>
</evidence>
<keyword evidence="4 6" id="KW-0472">Membrane</keyword>
<protein>
    <recommendedName>
        <fullName evidence="6">Transport permease protein</fullName>
    </recommendedName>
</protein>
<dbReference type="OrthoDB" id="670210at2"/>
<dbReference type="PIRSF" id="PIRSF006648">
    <property type="entry name" value="DrrB"/>
    <property type="match status" value="1"/>
</dbReference>
<evidence type="ECO:0000256" key="5">
    <source>
        <dbReference type="ARBA" id="ARBA00023251"/>
    </source>
</evidence>
<feature type="transmembrane region" description="Helical" evidence="6">
    <location>
        <begin position="255"/>
        <end position="276"/>
    </location>
</feature>
<dbReference type="InterPro" id="IPR051784">
    <property type="entry name" value="Nod_factor_ABC_transporter"/>
</dbReference>
<comment type="similarity">
    <text evidence="6">Belongs to the ABC-2 integral membrane protein family.</text>
</comment>
<comment type="caution">
    <text evidence="8">The sequence shown here is derived from an EMBL/GenBank/DDBJ whole genome shotgun (WGS) entry which is preliminary data.</text>
</comment>
<feature type="transmembrane region" description="Helical" evidence="6">
    <location>
        <begin position="157"/>
        <end position="177"/>
    </location>
</feature>
<gene>
    <name evidence="8" type="ORF">BCF74_11371</name>
</gene>
<dbReference type="InterPro" id="IPR047817">
    <property type="entry name" value="ABC2_TM_bact-type"/>
</dbReference>
<dbReference type="InterPro" id="IPR000412">
    <property type="entry name" value="ABC_2_transport"/>
</dbReference>
<proteinExistence type="inferred from homology"/>
<dbReference type="PROSITE" id="PS51012">
    <property type="entry name" value="ABC_TM2"/>
    <property type="match status" value="1"/>
</dbReference>
<organism evidence="8 9">
    <name type="scientific">Knoellia remsis</name>
    <dbReference type="NCBI Taxonomy" id="407159"/>
    <lineage>
        <taxon>Bacteria</taxon>
        <taxon>Bacillati</taxon>
        <taxon>Actinomycetota</taxon>
        <taxon>Actinomycetes</taxon>
        <taxon>Micrococcales</taxon>
        <taxon>Intrasporangiaceae</taxon>
        <taxon>Knoellia</taxon>
    </lineage>
</organism>
<feature type="domain" description="ABC transmembrane type-2" evidence="7">
    <location>
        <begin position="42"/>
        <end position="279"/>
    </location>
</feature>
<feature type="transmembrane region" description="Helical" evidence="6">
    <location>
        <begin position="76"/>
        <end position="99"/>
    </location>
</feature>
<accession>A0A2T0UJY8</accession>
<dbReference type="Pfam" id="PF01061">
    <property type="entry name" value="ABC2_membrane"/>
    <property type="match status" value="1"/>
</dbReference>
<keyword evidence="9" id="KW-1185">Reference proteome</keyword>
<dbReference type="RefSeq" id="WP_106297676.1">
    <property type="nucleotide sequence ID" value="NZ_PVTI01000013.1"/>
</dbReference>
<evidence type="ECO:0000256" key="3">
    <source>
        <dbReference type="ARBA" id="ARBA00022989"/>
    </source>
</evidence>
<reference evidence="8 9" key="1">
    <citation type="submission" date="2018-03" db="EMBL/GenBank/DDBJ databases">
        <title>Genomic Encyclopedia of Archaeal and Bacterial Type Strains, Phase II (KMG-II): from individual species to whole genera.</title>
        <authorList>
            <person name="Goeker M."/>
        </authorList>
    </citation>
    <scope>NUCLEOTIDE SEQUENCE [LARGE SCALE GENOMIC DNA]</scope>
    <source>
        <strain evidence="8 9">ATCC BAA-1496</strain>
    </source>
</reference>
<name>A0A2T0UJY8_9MICO</name>
<dbReference type="PANTHER" id="PTHR43229:SF2">
    <property type="entry name" value="NODULATION PROTEIN J"/>
    <property type="match status" value="1"/>
</dbReference>
<dbReference type="Proteomes" id="UP000237822">
    <property type="component" value="Unassembled WGS sequence"/>
</dbReference>
<dbReference type="GO" id="GO:0046677">
    <property type="term" value="P:response to antibiotic"/>
    <property type="evidence" value="ECO:0007669"/>
    <property type="project" value="UniProtKB-KW"/>
</dbReference>
<keyword evidence="6" id="KW-0813">Transport</keyword>
<feature type="transmembrane region" description="Helical" evidence="6">
    <location>
        <begin position="47"/>
        <end position="70"/>
    </location>
</feature>
<feature type="transmembrane region" description="Helical" evidence="6">
    <location>
        <begin position="189"/>
        <end position="206"/>
    </location>
</feature>
<dbReference type="InterPro" id="IPR013525">
    <property type="entry name" value="ABC2_TM"/>
</dbReference>